<evidence type="ECO:0000256" key="6">
    <source>
        <dbReference type="RuleBase" id="RU004468"/>
    </source>
</evidence>
<evidence type="ECO:0000256" key="5">
    <source>
        <dbReference type="RuleBase" id="RU003690"/>
    </source>
</evidence>
<dbReference type="Proteomes" id="UP000254792">
    <property type="component" value="Chromosome"/>
</dbReference>
<name>A0A345Z4Y3_9MOLU</name>
<protein>
    <submittedName>
        <fullName evidence="7">6-phospho-beta-glucosidase</fullName>
    </submittedName>
</protein>
<keyword evidence="8" id="KW-1185">Reference proteome</keyword>
<dbReference type="PANTHER" id="PTHR10353:SF122">
    <property type="entry name" value="6-PHOSPHO-BETA-GLUCOSIDASE ASCB-RELATED"/>
    <property type="match status" value="1"/>
</dbReference>
<dbReference type="RefSeq" id="WP_115558553.1">
    <property type="nucleotide sequence ID" value="NZ_CP031376.1"/>
</dbReference>
<evidence type="ECO:0000256" key="2">
    <source>
        <dbReference type="ARBA" id="ARBA00022801"/>
    </source>
</evidence>
<dbReference type="KEGG" id="salx:SALLE_v1c09920"/>
<evidence type="ECO:0000256" key="3">
    <source>
        <dbReference type="ARBA" id="ARBA00023295"/>
    </source>
</evidence>
<proteinExistence type="inferred from homology"/>
<evidence type="ECO:0000256" key="4">
    <source>
        <dbReference type="PROSITE-ProRule" id="PRU10055"/>
    </source>
</evidence>
<dbReference type="OrthoDB" id="391810at2"/>
<dbReference type="GO" id="GO:0008422">
    <property type="term" value="F:beta-glucosidase activity"/>
    <property type="evidence" value="ECO:0007669"/>
    <property type="project" value="TreeGrafter"/>
</dbReference>
<feature type="active site" description="Nucleophile" evidence="4">
    <location>
        <position position="368"/>
    </location>
</feature>
<dbReference type="Gene3D" id="3.20.20.80">
    <property type="entry name" value="Glycosidases"/>
    <property type="match status" value="1"/>
</dbReference>
<dbReference type="SUPFAM" id="SSF51445">
    <property type="entry name" value="(Trans)glycosidases"/>
    <property type="match status" value="1"/>
</dbReference>
<dbReference type="GO" id="GO:0005829">
    <property type="term" value="C:cytosol"/>
    <property type="evidence" value="ECO:0007669"/>
    <property type="project" value="TreeGrafter"/>
</dbReference>
<dbReference type="EMBL" id="CP031376">
    <property type="protein sequence ID" value="AXK51662.1"/>
    <property type="molecule type" value="Genomic_DNA"/>
</dbReference>
<dbReference type="PROSITE" id="PS00653">
    <property type="entry name" value="GLYCOSYL_HYDROL_F1_2"/>
    <property type="match status" value="1"/>
</dbReference>
<accession>A0A345Z4Y3</accession>
<dbReference type="InterPro" id="IPR017853">
    <property type="entry name" value="GH"/>
</dbReference>
<dbReference type="AlphaFoldDB" id="A0A345Z4Y3"/>
<comment type="similarity">
    <text evidence="1 5">Belongs to the glycosyl hydrolase 1 family.</text>
</comment>
<dbReference type="Pfam" id="PF00232">
    <property type="entry name" value="Glyco_hydro_1"/>
    <property type="match status" value="1"/>
</dbReference>
<gene>
    <name evidence="7" type="primary">bglA</name>
    <name evidence="7" type="ORF">SALLE_v1c09920</name>
</gene>
<evidence type="ECO:0000313" key="8">
    <source>
        <dbReference type="Proteomes" id="UP000254792"/>
    </source>
</evidence>
<dbReference type="GO" id="GO:0016052">
    <property type="term" value="P:carbohydrate catabolic process"/>
    <property type="evidence" value="ECO:0007669"/>
    <property type="project" value="TreeGrafter"/>
</dbReference>
<sequence>MKKLNKPFPKDFLWGASTSAYQVEGAWNVDGKGLSIQDVKPIKDASLADIKVAVDHYHKFKADIKMMHEMGLKSYRFSIAWTRIIPDGDGEVNSAGIKFYNDLINELIKYQIEPIVTMYHFDLSDALEQKGGWSNRETITAFEKYAQVLFENYGDRVKYWLTINEQNIMIMLGEIIGVKLPDGGNKLKSIYQLNHHMMVAQAKVMVLCHKMLANAKIGPAPNISAIYSDSNKPEDATAALNMRIMRNWFYLDVAVKGVYNPIALAYLEKQDALFEIQVDDLEVLKQAQPDFIAFNYYASATVKFPESDLDFSQLTDQQRVRSVAGMYQQVSNDSLNKTEFGWEIDPIGFKNTLKEIYERYNLPLLVTENGIGGYDSLDKNHQINDDYRIKYYQEHIFQIKEAINDGVQVFGYNPWSAIDLVSTHEGIKKRYGFIYVNRSDKEILDLKRYRKKSSYWYQEVIKSNGEKLG</sequence>
<dbReference type="FunFam" id="3.20.20.80:FF:000004">
    <property type="entry name" value="Beta-glucosidase 6-phospho-beta-glucosidase"/>
    <property type="match status" value="1"/>
</dbReference>
<keyword evidence="3 6" id="KW-0326">Glycosidase</keyword>
<dbReference type="InterPro" id="IPR018120">
    <property type="entry name" value="Glyco_hydro_1_AS"/>
</dbReference>
<dbReference type="PROSITE" id="PS00572">
    <property type="entry name" value="GLYCOSYL_HYDROL_F1_1"/>
    <property type="match status" value="1"/>
</dbReference>
<dbReference type="PRINTS" id="PR00131">
    <property type="entry name" value="GLHYDRLASE1"/>
</dbReference>
<keyword evidence="2 6" id="KW-0378">Hydrolase</keyword>
<dbReference type="InterPro" id="IPR033132">
    <property type="entry name" value="GH_1_N_CS"/>
</dbReference>
<reference evidence="7 8" key="1">
    <citation type="submission" date="2018-07" db="EMBL/GenBank/DDBJ databases">
        <title>Complete genome sequence of Spiroplasma alleghenense PLHS-1 (ATCC 51752).</title>
        <authorList>
            <person name="Chou L."/>
            <person name="Lee T.-Y."/>
            <person name="Tsai Y.-M."/>
            <person name="Kuo C.-H."/>
        </authorList>
    </citation>
    <scope>NUCLEOTIDE SEQUENCE [LARGE SCALE GENOMIC DNA]</scope>
    <source>
        <strain evidence="7 8">PLHS-1</strain>
    </source>
</reference>
<dbReference type="InterPro" id="IPR001360">
    <property type="entry name" value="Glyco_hydro_1"/>
</dbReference>
<evidence type="ECO:0000256" key="1">
    <source>
        <dbReference type="ARBA" id="ARBA00010838"/>
    </source>
</evidence>
<organism evidence="7 8">
    <name type="scientific">Spiroplasma alleghenense</name>
    <dbReference type="NCBI Taxonomy" id="216931"/>
    <lineage>
        <taxon>Bacteria</taxon>
        <taxon>Bacillati</taxon>
        <taxon>Mycoplasmatota</taxon>
        <taxon>Mollicutes</taxon>
        <taxon>Entomoplasmatales</taxon>
        <taxon>Spiroplasmataceae</taxon>
        <taxon>Spiroplasma</taxon>
    </lineage>
</organism>
<evidence type="ECO:0000313" key="7">
    <source>
        <dbReference type="EMBL" id="AXK51662.1"/>
    </source>
</evidence>
<dbReference type="PANTHER" id="PTHR10353">
    <property type="entry name" value="GLYCOSYL HYDROLASE"/>
    <property type="match status" value="1"/>
</dbReference>